<evidence type="ECO:0000313" key="1">
    <source>
        <dbReference type="EMBL" id="SPU52028.1"/>
    </source>
</evidence>
<gene>
    <name evidence="1" type="ORF">NCTC11166_00345</name>
</gene>
<dbReference type="AlphaFoldDB" id="A0A2X1B5W3"/>
<reference evidence="1 2" key="1">
    <citation type="submission" date="2018-06" db="EMBL/GenBank/DDBJ databases">
        <authorList>
            <consortium name="Pathogen Informatics"/>
            <person name="Doyle S."/>
        </authorList>
    </citation>
    <scope>NUCLEOTIDE SEQUENCE [LARGE SCALE GENOMIC DNA]</scope>
    <source>
        <strain evidence="1 2">NCTC11166</strain>
    </source>
</reference>
<sequence length="363" mass="39808">MRDDAIGDWMTCPVADRFTQELAAQADRCRAMGSPFVARVLEAASRQLSHAPLTAARLYDWPGDQAAAALALRLNGALHALARSGRSYALTSLYRREHTDFDAAVADALARNDRYVACWILHPPQTNEVARAAALMSALMAAPLDHAMPFELLELGSSCGLNLNLDRYAYALGSASAGDPFSDVQIEPLWQGASPKVVPVSIAAARGVDLHPLNAADPAHRERLLAFAWADQPARTQRLENALRIAADHPPRIDQGDAVTWLTDRLAEPQAAGRCRVVMHTMVLQYLSDDDRHQIIALLSTAGRRADADHPLLWISFEWTRDRSHVELRLTAWPAGETRVLAHCHPYGDELEWLSSPASMLAA</sequence>
<dbReference type="Proteomes" id="UP000251186">
    <property type="component" value="Unassembled WGS sequence"/>
</dbReference>
<dbReference type="Pfam" id="PF10094">
    <property type="entry name" value="DUF2332"/>
    <property type="match status" value="1"/>
</dbReference>
<accession>A0A2X1B5W3</accession>
<protein>
    <submittedName>
        <fullName evidence="1">Uncharacterized protein conserved in bacteria (DUF2332)</fullName>
    </submittedName>
</protein>
<name>A0A2X1B5W3_BREVE</name>
<dbReference type="PIRSF" id="PIRSF012608">
    <property type="entry name" value="UCP012608"/>
    <property type="match status" value="1"/>
</dbReference>
<proteinExistence type="predicted"/>
<evidence type="ECO:0000313" key="2">
    <source>
        <dbReference type="Proteomes" id="UP000251186"/>
    </source>
</evidence>
<organism evidence="1 2">
    <name type="scientific">Brevundimonas vesicularis</name>
    <name type="common">Pseudomonas vesicularis</name>
    <dbReference type="NCBI Taxonomy" id="41276"/>
    <lineage>
        <taxon>Bacteria</taxon>
        <taxon>Pseudomonadati</taxon>
        <taxon>Pseudomonadota</taxon>
        <taxon>Alphaproteobacteria</taxon>
        <taxon>Caulobacterales</taxon>
        <taxon>Caulobacteraceae</taxon>
        <taxon>Brevundimonas</taxon>
    </lineage>
</organism>
<dbReference type="InterPro" id="IPR011200">
    <property type="entry name" value="UCP012608"/>
</dbReference>
<dbReference type="EMBL" id="UAQP01000005">
    <property type="protein sequence ID" value="SPU52028.1"/>
    <property type="molecule type" value="Genomic_DNA"/>
</dbReference>